<dbReference type="InterPro" id="IPR000832">
    <property type="entry name" value="GPCR_2_secretin-like"/>
</dbReference>
<feature type="transmembrane region" description="Helical" evidence="9">
    <location>
        <begin position="326"/>
        <end position="347"/>
    </location>
</feature>
<comment type="similarity">
    <text evidence="2">Belongs to the G-protein coupled receptor 2 family. Adhesion G-protein coupled receptor (ADGR) subfamily.</text>
</comment>
<comment type="caution">
    <text evidence="11">The sequence shown here is derived from an EMBL/GenBank/DDBJ whole genome shotgun (WGS) entry which is preliminary data.</text>
</comment>
<dbReference type="Pfam" id="PF00002">
    <property type="entry name" value="7tm_2"/>
    <property type="match status" value="1"/>
</dbReference>
<feature type="transmembrane region" description="Helical" evidence="9">
    <location>
        <begin position="359"/>
        <end position="381"/>
    </location>
</feature>
<feature type="compositionally biased region" description="Basic and acidic residues" evidence="8">
    <location>
        <begin position="870"/>
        <end position="880"/>
    </location>
</feature>
<evidence type="ECO:0000313" key="12">
    <source>
        <dbReference type="Proteomes" id="UP001558652"/>
    </source>
</evidence>
<evidence type="ECO:0000256" key="7">
    <source>
        <dbReference type="ARBA" id="ARBA00023170"/>
    </source>
</evidence>
<feature type="compositionally biased region" description="Pro residues" evidence="8">
    <location>
        <begin position="765"/>
        <end position="776"/>
    </location>
</feature>
<dbReference type="Proteomes" id="UP001558652">
    <property type="component" value="Unassembled WGS sequence"/>
</dbReference>
<feature type="region of interest" description="Disordered" evidence="8">
    <location>
        <begin position="812"/>
        <end position="843"/>
    </location>
</feature>
<keyword evidence="6" id="KW-1015">Disulfide bond</keyword>
<reference evidence="11 12" key="1">
    <citation type="submission" date="2024-07" db="EMBL/GenBank/DDBJ databases">
        <title>Chromosome-level genome assembly of the water stick insect Ranatra chinensis (Heteroptera: Nepidae).</title>
        <authorList>
            <person name="Liu X."/>
        </authorList>
    </citation>
    <scope>NUCLEOTIDE SEQUENCE [LARGE SCALE GENOMIC DNA]</scope>
    <source>
        <strain evidence="11">Cailab_2021Rc</strain>
        <tissue evidence="11">Muscle</tissue>
    </source>
</reference>
<protein>
    <recommendedName>
        <fullName evidence="10">GAIN-B domain-containing protein</fullName>
    </recommendedName>
</protein>
<keyword evidence="5 9" id="KW-0472">Membrane</keyword>
<sequence length="880" mass="95994">MARYNCTSNGEWQDLNTSVCPYISETTRILQQYAKMNLSSGKANVVESARRLQNYTLDNRSRLVDPMDIVYITQTIHNYLEFVEKEKELGSLLLDLVSNTMELDAKVLAMAQREDQSCSKLLSTVEMVTQFTPSLLSHKSNMAVEGFRVSRESFLGLTCTWWNGPDRLFQCSTSDKSAVRVTNDKLVEGSIQIPASLLHQLESWGKPAGGTHQLMVSMYDTARLFPASMNTTLSSSVVGTKLVGVEGNFELSEPVVVMLGGGGTPVWWDADKSQWLMGPCQPYRLLSDLLVLHCRRLGYFTLLMEPPTFHSHRVEQAFSRLSSPSVYFGTFIGSTCLLISAFTYAVCHSSIQMSARLKHSLANTWTAISLLSIIFSLGMYQTRDLYYCRAVGLSVHYLTLSVLFWMAVTINGLHRAVRKPDSSAPIVTGSDDGGDLGGGQPIVGLYLVGWGVAALLVGLSGAVNPAGYAAPTYCSLTPGPAFMPVLVPVTALLVFIFIRFLMEKDSNAQLSEGTQATDLELLETGGGVVSASAGLDDTSVHSVATPSSHIEDPEHSPGIQLKAFLIVHVLYSFVWITGALSVLKPIGLPHEETLFATCYALFIILLGSFVVFFYCFSRSDVRGVWFTLKPMVRSRNVTDSHAAPPPLISSRNSVTSASIAVKSVEPPQDSTVQKVNLVDLHRRQYHTNHSVITNGADSFYNPHQSVVARKFFRRQRRKQNGLGARRCGDGATPGSPDNWELFHLGGGGHRPLERLVIGAESDDAPPAPKPQPPPLPFGNDSSAKYYASVASECCSCVVSEVHSTTDCTRDLTTSEHSSRSSHLYATVAPDSSPPLVSTGPSPGRAITIDAKNEVVRIRMADPIGPSNCHTSDEDKKETCV</sequence>
<organism evidence="11 12">
    <name type="scientific">Ranatra chinensis</name>
    <dbReference type="NCBI Taxonomy" id="642074"/>
    <lineage>
        <taxon>Eukaryota</taxon>
        <taxon>Metazoa</taxon>
        <taxon>Ecdysozoa</taxon>
        <taxon>Arthropoda</taxon>
        <taxon>Hexapoda</taxon>
        <taxon>Insecta</taxon>
        <taxon>Pterygota</taxon>
        <taxon>Neoptera</taxon>
        <taxon>Paraneoptera</taxon>
        <taxon>Hemiptera</taxon>
        <taxon>Heteroptera</taxon>
        <taxon>Panheteroptera</taxon>
        <taxon>Nepomorpha</taxon>
        <taxon>Nepidae</taxon>
        <taxon>Ranatrinae</taxon>
        <taxon>Ranatra</taxon>
    </lineage>
</organism>
<comment type="subcellular location">
    <subcellularLocation>
        <location evidence="1">Membrane</location>
        <topology evidence="1">Multi-pass membrane protein</topology>
    </subcellularLocation>
</comment>
<feature type="transmembrane region" description="Helical" evidence="9">
    <location>
        <begin position="563"/>
        <end position="582"/>
    </location>
</feature>
<dbReference type="Gene3D" id="1.20.1070.10">
    <property type="entry name" value="Rhodopsin 7-helix transmembrane proteins"/>
    <property type="match status" value="1"/>
</dbReference>
<evidence type="ECO:0000256" key="8">
    <source>
        <dbReference type="SAM" id="MobiDB-lite"/>
    </source>
</evidence>
<feature type="transmembrane region" description="Helical" evidence="9">
    <location>
        <begin position="482"/>
        <end position="502"/>
    </location>
</feature>
<feature type="region of interest" description="Disordered" evidence="8">
    <location>
        <begin position="760"/>
        <end position="779"/>
    </location>
</feature>
<accession>A0ABD0Y4X0</accession>
<evidence type="ECO:0000256" key="9">
    <source>
        <dbReference type="SAM" id="Phobius"/>
    </source>
</evidence>
<keyword evidence="7" id="KW-0675">Receptor</keyword>
<dbReference type="InterPro" id="IPR058808">
    <property type="entry name" value="GAIN_ADGRA2/3"/>
</dbReference>
<feature type="transmembrane region" description="Helical" evidence="9">
    <location>
        <begin position="443"/>
        <end position="462"/>
    </location>
</feature>
<dbReference type="InterPro" id="IPR051963">
    <property type="entry name" value="Adhesion_GPCR_A"/>
</dbReference>
<feature type="transmembrane region" description="Helical" evidence="9">
    <location>
        <begin position="393"/>
        <end position="413"/>
    </location>
</feature>
<evidence type="ECO:0000256" key="5">
    <source>
        <dbReference type="ARBA" id="ARBA00023136"/>
    </source>
</evidence>
<evidence type="ECO:0000256" key="1">
    <source>
        <dbReference type="ARBA" id="ARBA00004141"/>
    </source>
</evidence>
<evidence type="ECO:0000256" key="2">
    <source>
        <dbReference type="ARBA" id="ARBA00007343"/>
    </source>
</evidence>
<proteinExistence type="inferred from homology"/>
<dbReference type="PANTHER" id="PTHR45930:SF4">
    <property type="entry name" value="ADHESION G PROTEIN-COUPLED RECEPTOR A3"/>
    <property type="match status" value="1"/>
</dbReference>
<dbReference type="InterPro" id="IPR046338">
    <property type="entry name" value="GAIN_dom_sf"/>
</dbReference>
<dbReference type="GO" id="GO:0016020">
    <property type="term" value="C:membrane"/>
    <property type="evidence" value="ECO:0007669"/>
    <property type="project" value="UniProtKB-SubCell"/>
</dbReference>
<dbReference type="Gene3D" id="2.60.220.50">
    <property type="match status" value="1"/>
</dbReference>
<gene>
    <name evidence="11" type="ORF">AAG570_002794</name>
</gene>
<dbReference type="EMBL" id="JBFDAA010000013">
    <property type="protein sequence ID" value="KAL1122463.1"/>
    <property type="molecule type" value="Genomic_DNA"/>
</dbReference>
<feature type="region of interest" description="Disordered" evidence="8">
    <location>
        <begin position="861"/>
        <end position="880"/>
    </location>
</feature>
<dbReference type="InterPro" id="IPR057244">
    <property type="entry name" value="GAIN_B"/>
</dbReference>
<evidence type="ECO:0000256" key="6">
    <source>
        <dbReference type="ARBA" id="ARBA00023157"/>
    </source>
</evidence>
<keyword evidence="12" id="KW-1185">Reference proteome</keyword>
<evidence type="ECO:0000313" key="11">
    <source>
        <dbReference type="EMBL" id="KAL1122463.1"/>
    </source>
</evidence>
<feature type="transmembrane region" description="Helical" evidence="9">
    <location>
        <begin position="594"/>
        <end position="616"/>
    </location>
</feature>
<evidence type="ECO:0000256" key="4">
    <source>
        <dbReference type="ARBA" id="ARBA00022989"/>
    </source>
</evidence>
<keyword evidence="3 9" id="KW-0812">Transmembrane</keyword>
<keyword evidence="4 9" id="KW-1133">Transmembrane helix</keyword>
<dbReference type="PANTHER" id="PTHR45930">
    <property type="entry name" value="G-PROTEIN COUPLED RECEPTOR 124-LIKE PROTEIN"/>
    <property type="match status" value="1"/>
</dbReference>
<name>A0ABD0Y4X0_9HEMI</name>
<evidence type="ECO:0000259" key="10">
    <source>
        <dbReference type="PROSITE" id="PS50221"/>
    </source>
</evidence>
<dbReference type="AlphaFoldDB" id="A0ABD0Y4X0"/>
<evidence type="ECO:0000256" key="3">
    <source>
        <dbReference type="ARBA" id="ARBA00022692"/>
    </source>
</evidence>
<feature type="domain" description="GAIN-B" evidence="10">
    <location>
        <begin position="167"/>
        <end position="310"/>
    </location>
</feature>
<dbReference type="Pfam" id="PF26588">
    <property type="entry name" value="GAIN_ADGRA3"/>
    <property type="match status" value="1"/>
</dbReference>
<dbReference type="PROSITE" id="PS50221">
    <property type="entry name" value="GAIN_B"/>
    <property type="match status" value="1"/>
</dbReference>